<evidence type="ECO:0000313" key="2">
    <source>
        <dbReference type="EMBL" id="CAK0843469.1"/>
    </source>
</evidence>
<comment type="caution">
    <text evidence="2">The sequence shown here is derived from an EMBL/GenBank/DDBJ whole genome shotgun (WGS) entry which is preliminary data.</text>
</comment>
<keyword evidence="3" id="KW-1185">Reference proteome</keyword>
<sequence>MPGQQRSPPPVAWAGATPDAAWGRIRTPSPGARPLAPHAPPAWSQGMAEKLPQRMAAAAPPPPAPGAPAARRERARAQGPKTVTAMAKKKSGAGPDCLSMPRDFAGVLSVGSVGHPYTCQDACKYVRKTRGCKDGADCSHCHVCVWNRYEASRTTSMKQRSALLAC</sequence>
<gene>
    <name evidence="2" type="ORF">PCOR1329_LOCUS37812</name>
</gene>
<evidence type="ECO:0000313" key="3">
    <source>
        <dbReference type="Proteomes" id="UP001189429"/>
    </source>
</evidence>
<reference evidence="2" key="1">
    <citation type="submission" date="2023-10" db="EMBL/GenBank/DDBJ databases">
        <authorList>
            <person name="Chen Y."/>
            <person name="Shah S."/>
            <person name="Dougan E. K."/>
            <person name="Thang M."/>
            <person name="Chan C."/>
        </authorList>
    </citation>
    <scope>NUCLEOTIDE SEQUENCE [LARGE SCALE GENOMIC DNA]</scope>
</reference>
<dbReference type="Proteomes" id="UP001189429">
    <property type="component" value="Unassembled WGS sequence"/>
</dbReference>
<accession>A0ABN9TEE4</accession>
<dbReference type="EMBL" id="CAUYUJ010014582">
    <property type="protein sequence ID" value="CAK0843469.1"/>
    <property type="molecule type" value="Genomic_DNA"/>
</dbReference>
<proteinExistence type="predicted"/>
<feature type="region of interest" description="Disordered" evidence="1">
    <location>
        <begin position="1"/>
        <end position="96"/>
    </location>
</feature>
<name>A0ABN9TEE4_9DINO</name>
<protein>
    <recommendedName>
        <fullName evidence="4">C3H1-type domain-containing protein</fullName>
    </recommendedName>
</protein>
<organism evidence="2 3">
    <name type="scientific">Prorocentrum cordatum</name>
    <dbReference type="NCBI Taxonomy" id="2364126"/>
    <lineage>
        <taxon>Eukaryota</taxon>
        <taxon>Sar</taxon>
        <taxon>Alveolata</taxon>
        <taxon>Dinophyceae</taxon>
        <taxon>Prorocentrales</taxon>
        <taxon>Prorocentraceae</taxon>
        <taxon>Prorocentrum</taxon>
    </lineage>
</organism>
<evidence type="ECO:0008006" key="4">
    <source>
        <dbReference type="Google" id="ProtNLM"/>
    </source>
</evidence>
<evidence type="ECO:0000256" key="1">
    <source>
        <dbReference type="SAM" id="MobiDB-lite"/>
    </source>
</evidence>